<name>A0AAD4ZMJ2_PRUDU</name>
<dbReference type="InterPro" id="IPR054722">
    <property type="entry name" value="PolX-like_BBD"/>
</dbReference>
<dbReference type="Proteomes" id="UP001054821">
    <property type="component" value="Chromosome 1"/>
</dbReference>
<feature type="domain" description="Retrovirus-related Pol polyprotein from transposon TNT 1-94-like beta-barrel" evidence="1">
    <location>
        <begin position="23"/>
        <end position="102"/>
    </location>
</feature>
<sequence>MEVAGNLFFANSTINEGKINGEWYIDSGCSNYMTRNVDLLVDIRTNVAGKVQMPIDALVDVAGMGSLVINTSRGRKFIREVMYLPGVKENLQSVEQIDDHGYFLLFGGGICNVFDSSSLGCLIIRVQMKKNRCYPPSMLSSISTT</sequence>
<reference evidence="2 3" key="1">
    <citation type="journal article" date="2022" name="G3 (Bethesda)">
        <title>Whole-genome sequence and methylome profiling of the almond [Prunus dulcis (Mill.) D.A. Webb] cultivar 'Nonpareil'.</title>
        <authorList>
            <person name="D'Amico-Willman K.M."/>
            <person name="Ouma W.Z."/>
            <person name="Meulia T."/>
            <person name="Sideli G.M."/>
            <person name="Gradziel T.M."/>
            <person name="Fresnedo-Ramirez J."/>
        </authorList>
    </citation>
    <scope>NUCLEOTIDE SEQUENCE [LARGE SCALE GENOMIC DNA]</scope>
    <source>
        <strain evidence="2">Clone GOH B32 T37-40</strain>
    </source>
</reference>
<evidence type="ECO:0000259" key="1">
    <source>
        <dbReference type="Pfam" id="PF22936"/>
    </source>
</evidence>
<dbReference type="Pfam" id="PF22936">
    <property type="entry name" value="Pol_BBD"/>
    <property type="match status" value="1"/>
</dbReference>
<comment type="caution">
    <text evidence="2">The sequence shown here is derived from an EMBL/GenBank/DDBJ whole genome shotgun (WGS) entry which is preliminary data.</text>
</comment>
<gene>
    <name evidence="2" type="ORF">L3X38_003662</name>
</gene>
<dbReference type="EMBL" id="JAJFAZ020000001">
    <property type="protein sequence ID" value="KAI5350771.1"/>
    <property type="molecule type" value="Genomic_DNA"/>
</dbReference>
<protein>
    <recommendedName>
        <fullName evidence="1">Retrovirus-related Pol polyprotein from transposon TNT 1-94-like beta-barrel domain-containing protein</fullName>
    </recommendedName>
</protein>
<accession>A0AAD4ZMJ2</accession>
<dbReference type="AlphaFoldDB" id="A0AAD4ZMJ2"/>
<evidence type="ECO:0000313" key="2">
    <source>
        <dbReference type="EMBL" id="KAI5350771.1"/>
    </source>
</evidence>
<evidence type="ECO:0000313" key="3">
    <source>
        <dbReference type="Proteomes" id="UP001054821"/>
    </source>
</evidence>
<organism evidence="2 3">
    <name type="scientific">Prunus dulcis</name>
    <name type="common">Almond</name>
    <name type="synonym">Amygdalus dulcis</name>
    <dbReference type="NCBI Taxonomy" id="3755"/>
    <lineage>
        <taxon>Eukaryota</taxon>
        <taxon>Viridiplantae</taxon>
        <taxon>Streptophyta</taxon>
        <taxon>Embryophyta</taxon>
        <taxon>Tracheophyta</taxon>
        <taxon>Spermatophyta</taxon>
        <taxon>Magnoliopsida</taxon>
        <taxon>eudicotyledons</taxon>
        <taxon>Gunneridae</taxon>
        <taxon>Pentapetalae</taxon>
        <taxon>rosids</taxon>
        <taxon>fabids</taxon>
        <taxon>Rosales</taxon>
        <taxon>Rosaceae</taxon>
        <taxon>Amygdaloideae</taxon>
        <taxon>Amygdaleae</taxon>
        <taxon>Prunus</taxon>
    </lineage>
</organism>
<keyword evidence="3" id="KW-1185">Reference proteome</keyword>
<proteinExistence type="predicted"/>